<evidence type="ECO:0000256" key="8">
    <source>
        <dbReference type="ARBA" id="ARBA00066461"/>
    </source>
</evidence>
<evidence type="ECO:0000256" key="6">
    <source>
        <dbReference type="ARBA" id="ARBA00052938"/>
    </source>
</evidence>
<comment type="catalytic activity">
    <reaction evidence="6">
        <text>3-sulfinopropanoyl-CoA + H2O = propanoyl-CoA + sulfite + H(+)</text>
        <dbReference type="Rhea" id="RHEA:41624"/>
        <dbReference type="ChEBI" id="CHEBI:15377"/>
        <dbReference type="ChEBI" id="CHEBI:15378"/>
        <dbReference type="ChEBI" id="CHEBI:17359"/>
        <dbReference type="ChEBI" id="CHEBI:57392"/>
        <dbReference type="ChEBI" id="CHEBI:78349"/>
        <dbReference type="EC" id="3.13.1.4"/>
    </reaction>
    <physiologicalReaction direction="left-to-right" evidence="6">
        <dbReference type="Rhea" id="RHEA:41625"/>
    </physiologicalReaction>
</comment>
<comment type="similarity">
    <text evidence="2 12">Belongs to the acyl-CoA dehydrogenase family.</text>
</comment>
<evidence type="ECO:0000256" key="5">
    <source>
        <dbReference type="ARBA" id="ARBA00023002"/>
    </source>
</evidence>
<dbReference type="GO" id="GO:0003995">
    <property type="term" value="F:acyl-CoA dehydrogenase activity"/>
    <property type="evidence" value="ECO:0007669"/>
    <property type="project" value="InterPro"/>
</dbReference>
<dbReference type="InterPro" id="IPR006091">
    <property type="entry name" value="Acyl-CoA_Oxase/DH_mid-dom"/>
</dbReference>
<dbReference type="KEGG" id="ngg:RG540_CH28920"/>
<name>A0A068SS56_NEOGA</name>
<dbReference type="InterPro" id="IPR009075">
    <property type="entry name" value="AcylCo_DH/oxidase_C"/>
</dbReference>
<gene>
    <name evidence="16" type="ORF">RG540_CH28920</name>
</gene>
<dbReference type="InterPro" id="IPR009100">
    <property type="entry name" value="AcylCoA_DH/oxidase_NM_dom_sf"/>
</dbReference>
<evidence type="ECO:0000256" key="1">
    <source>
        <dbReference type="ARBA" id="ARBA00001974"/>
    </source>
</evidence>
<dbReference type="SUPFAM" id="SSF47203">
    <property type="entry name" value="Acyl-CoA dehydrogenase C-terminal domain-like"/>
    <property type="match status" value="1"/>
</dbReference>
<dbReference type="FunFam" id="1.20.140.10:FF:000004">
    <property type="entry name" value="Acyl-CoA dehydrogenase FadE25"/>
    <property type="match status" value="1"/>
</dbReference>
<feature type="domain" description="Acyl-CoA dehydrogenase/oxidase N-terminal" evidence="15">
    <location>
        <begin position="3"/>
        <end position="114"/>
    </location>
</feature>
<dbReference type="EC" id="1.3.8.11" evidence="7"/>
<dbReference type="PANTHER" id="PTHR43884:SF12">
    <property type="entry name" value="ISOVALERYL-COA DEHYDROGENASE, MITOCHONDRIAL-RELATED"/>
    <property type="match status" value="1"/>
</dbReference>
<reference evidence="17" key="1">
    <citation type="journal article" date="2014" name="BMC Genomics">
        <title>Genome sequencing of two Neorhizobium galegae strains reveals a noeT gene responsible for the unusual acetylation of the nodulation factors.</title>
        <authorList>
            <person name="Osterman J."/>
            <person name="Marsh J."/>
            <person name="Laine P.K."/>
            <person name="Zeng Z."/>
            <person name="Alatalo E."/>
            <person name="Sullivan J.T."/>
            <person name="Young J.P."/>
            <person name="Thomas-Oates J."/>
            <person name="Paulin L."/>
            <person name="Lindstrom K."/>
        </authorList>
    </citation>
    <scope>NUCLEOTIDE SEQUENCE [LARGE SCALE GENOMIC DNA]</scope>
    <source>
        <strain evidence="17">HAMBI 540</strain>
    </source>
</reference>
<evidence type="ECO:0000313" key="17">
    <source>
        <dbReference type="Proteomes" id="UP000028181"/>
    </source>
</evidence>
<evidence type="ECO:0000256" key="3">
    <source>
        <dbReference type="ARBA" id="ARBA00022630"/>
    </source>
</evidence>
<sequence length="376" mass="40084">MLTEEEELIRSTAAEFSREVLKPGAAARDKSHAIEPDVLKQLGELGFLGMRTAEEWGGVGCSYVAYAWALMEIAAGDGAVSTLVSVHNSPVCSLLDMHASDDQKERFLRPLAEGRHIGAFALTEADTGSDAAAIRTRAVRDGSDYVINGSKMFITSGKIAGTVIIFAVTDPSAGKRGISAFVTSTDVPGFSVSKIEDKLGQKASDTAALMFDNLRIPESQRIGAEGAGLKIALSGLEAGRIGIAAQCVGMAQAAFDVALTYAKERKTFGKLLLDHQAVAFRLADAKTQIEAARQLVLHAARLKDRGAPCLDEACMAKLFASEMAEKVCSAAIQTLGGYGYISDFPVERIYRDVRVCQIYEGTSDIQKIIIARGLAN</sequence>
<dbReference type="GeneID" id="24255706"/>
<feature type="domain" description="Acyl-CoA dehydrogenase/oxidase C-terminal" evidence="13">
    <location>
        <begin position="226"/>
        <end position="374"/>
    </location>
</feature>
<evidence type="ECO:0000256" key="4">
    <source>
        <dbReference type="ARBA" id="ARBA00022827"/>
    </source>
</evidence>
<dbReference type="EC" id="3.13.1.4" evidence="8"/>
<dbReference type="PIRSF" id="PIRSF016578">
    <property type="entry name" value="HsaA"/>
    <property type="match status" value="1"/>
</dbReference>
<comment type="cofactor">
    <cofactor evidence="1 12">
        <name>FAD</name>
        <dbReference type="ChEBI" id="CHEBI:57692"/>
    </cofactor>
</comment>
<proteinExistence type="inferred from homology"/>
<dbReference type="InterPro" id="IPR006089">
    <property type="entry name" value="Acyl-CoA_DH_CS"/>
</dbReference>
<keyword evidence="3 12" id="KW-0285">Flavoprotein</keyword>
<dbReference type="PROSITE" id="PS00073">
    <property type="entry name" value="ACYL_COA_DH_2"/>
    <property type="match status" value="1"/>
</dbReference>
<evidence type="ECO:0000259" key="13">
    <source>
        <dbReference type="Pfam" id="PF00441"/>
    </source>
</evidence>
<dbReference type="InterPro" id="IPR013786">
    <property type="entry name" value="AcylCoA_DH/ox_N"/>
</dbReference>
<dbReference type="FunFam" id="2.40.110.10:FF:000009">
    <property type="entry name" value="Acyl-CoA dehydrogenase"/>
    <property type="match status" value="1"/>
</dbReference>
<evidence type="ECO:0000259" key="15">
    <source>
        <dbReference type="Pfam" id="PF02771"/>
    </source>
</evidence>
<dbReference type="PATRIC" id="fig|1028800.3.peg.2931"/>
<evidence type="ECO:0000259" key="14">
    <source>
        <dbReference type="Pfam" id="PF02770"/>
    </source>
</evidence>
<dbReference type="Proteomes" id="UP000028181">
    <property type="component" value="Chromosome I"/>
</dbReference>
<dbReference type="SUPFAM" id="SSF56645">
    <property type="entry name" value="Acyl-CoA dehydrogenase NM domain-like"/>
    <property type="match status" value="1"/>
</dbReference>
<dbReference type="Pfam" id="PF02770">
    <property type="entry name" value="Acyl-CoA_dh_M"/>
    <property type="match status" value="1"/>
</dbReference>
<keyword evidence="4 12" id="KW-0274">FAD</keyword>
<evidence type="ECO:0000256" key="7">
    <source>
        <dbReference type="ARBA" id="ARBA00066361"/>
    </source>
</evidence>
<keyword evidence="17" id="KW-1185">Reference proteome</keyword>
<dbReference type="GO" id="GO:0050660">
    <property type="term" value="F:flavin adenine dinucleotide binding"/>
    <property type="evidence" value="ECO:0007669"/>
    <property type="project" value="InterPro"/>
</dbReference>
<dbReference type="RefSeq" id="WP_038589092.1">
    <property type="nucleotide sequence ID" value="NZ_HG938353.1"/>
</dbReference>
<evidence type="ECO:0000256" key="10">
    <source>
        <dbReference type="ARBA" id="ARBA00068311"/>
    </source>
</evidence>
<evidence type="ECO:0000256" key="9">
    <source>
        <dbReference type="ARBA" id="ARBA00067292"/>
    </source>
</evidence>
<keyword evidence="5 12" id="KW-0560">Oxidoreductase</keyword>
<dbReference type="Pfam" id="PF02771">
    <property type="entry name" value="Acyl-CoA_dh_N"/>
    <property type="match status" value="1"/>
</dbReference>
<dbReference type="OrthoDB" id="9775090at2"/>
<dbReference type="HOGENOM" id="CLU_018204_3_5_5"/>
<dbReference type="InterPro" id="IPR037069">
    <property type="entry name" value="AcylCoA_DH/ox_N_sf"/>
</dbReference>
<protein>
    <recommendedName>
        <fullName evidence="10">3-sulfinopropanoyl-CoA desulfinase</fullName>
        <ecNumber evidence="7">1.3.8.11</ecNumber>
        <ecNumber evidence="8">3.13.1.4</ecNumber>
    </recommendedName>
    <alternativeName>
        <fullName evidence="11">3-sulfinopropionyl coenzyme A desulfinase</fullName>
    </alternativeName>
    <alternativeName>
        <fullName evidence="9">Cyclohexane-1-carbonyl-CoA dehydrogenase</fullName>
    </alternativeName>
</protein>
<dbReference type="EMBL" id="HG938353">
    <property type="protein sequence ID" value="CDN49058.1"/>
    <property type="molecule type" value="Genomic_DNA"/>
</dbReference>
<feature type="domain" description="Acyl-CoA oxidase/dehydrogenase middle" evidence="14">
    <location>
        <begin position="119"/>
        <end position="213"/>
    </location>
</feature>
<evidence type="ECO:0000256" key="11">
    <source>
        <dbReference type="ARBA" id="ARBA00075603"/>
    </source>
</evidence>
<dbReference type="InterPro" id="IPR036250">
    <property type="entry name" value="AcylCo_DH-like_C"/>
</dbReference>
<organism evidence="16 17">
    <name type="scientific">Neorhizobium galegae bv. orientalis str. HAMBI 540</name>
    <dbReference type="NCBI Taxonomy" id="1028800"/>
    <lineage>
        <taxon>Bacteria</taxon>
        <taxon>Pseudomonadati</taxon>
        <taxon>Pseudomonadota</taxon>
        <taxon>Alphaproteobacteria</taxon>
        <taxon>Hyphomicrobiales</taxon>
        <taxon>Rhizobiaceae</taxon>
        <taxon>Rhizobium/Agrobacterium group</taxon>
        <taxon>Neorhizobium</taxon>
    </lineage>
</organism>
<dbReference type="eggNOG" id="COG1960">
    <property type="taxonomic scope" value="Bacteria"/>
</dbReference>
<dbReference type="Gene3D" id="1.20.140.10">
    <property type="entry name" value="Butyryl-CoA Dehydrogenase, subunit A, domain 3"/>
    <property type="match status" value="1"/>
</dbReference>
<evidence type="ECO:0000313" key="16">
    <source>
        <dbReference type="EMBL" id="CDN49058.1"/>
    </source>
</evidence>
<accession>A0A068SS56</accession>
<dbReference type="InterPro" id="IPR046373">
    <property type="entry name" value="Acyl-CoA_Oxase/DH_mid-dom_sf"/>
</dbReference>
<dbReference type="Gene3D" id="2.40.110.10">
    <property type="entry name" value="Butyryl-CoA Dehydrogenase, subunit A, domain 2"/>
    <property type="match status" value="1"/>
</dbReference>
<dbReference type="Gene3D" id="1.10.540.10">
    <property type="entry name" value="Acyl-CoA dehydrogenase/oxidase, N-terminal domain"/>
    <property type="match status" value="1"/>
</dbReference>
<dbReference type="FunFam" id="1.10.540.10:FF:000002">
    <property type="entry name" value="Acyl-CoA dehydrogenase FadE19"/>
    <property type="match status" value="1"/>
</dbReference>
<dbReference type="PANTHER" id="PTHR43884">
    <property type="entry name" value="ACYL-COA DEHYDROGENASE"/>
    <property type="match status" value="1"/>
</dbReference>
<dbReference type="Pfam" id="PF00441">
    <property type="entry name" value="Acyl-CoA_dh_1"/>
    <property type="match status" value="1"/>
</dbReference>
<evidence type="ECO:0000256" key="12">
    <source>
        <dbReference type="RuleBase" id="RU362125"/>
    </source>
</evidence>
<evidence type="ECO:0000256" key="2">
    <source>
        <dbReference type="ARBA" id="ARBA00009347"/>
    </source>
</evidence>
<dbReference type="AlphaFoldDB" id="A0A068SS56"/>